<keyword evidence="11" id="KW-1185">Reference proteome</keyword>
<evidence type="ECO:0000256" key="6">
    <source>
        <dbReference type="ARBA" id="ARBA00022989"/>
    </source>
</evidence>
<evidence type="ECO:0000256" key="8">
    <source>
        <dbReference type="SAM" id="MobiDB-lite"/>
    </source>
</evidence>
<evidence type="ECO:0000256" key="1">
    <source>
        <dbReference type="ARBA" id="ARBA00004651"/>
    </source>
</evidence>
<proteinExistence type="inferred from homology"/>
<accession>A0ABU4VN26</accession>
<feature type="transmembrane region" description="Helical" evidence="9">
    <location>
        <begin position="153"/>
        <end position="172"/>
    </location>
</feature>
<dbReference type="EMBL" id="JAXAVX010000008">
    <property type="protein sequence ID" value="MDX8152835.1"/>
    <property type="molecule type" value="Genomic_DNA"/>
</dbReference>
<dbReference type="RefSeq" id="WP_319954990.1">
    <property type="nucleotide sequence ID" value="NZ_JAXAVX010000008.1"/>
</dbReference>
<dbReference type="Proteomes" id="UP001277761">
    <property type="component" value="Unassembled WGS sequence"/>
</dbReference>
<evidence type="ECO:0000256" key="5">
    <source>
        <dbReference type="ARBA" id="ARBA00022692"/>
    </source>
</evidence>
<evidence type="ECO:0000256" key="3">
    <source>
        <dbReference type="ARBA" id="ARBA00022448"/>
    </source>
</evidence>
<name>A0ABU4VN26_9ACTN</name>
<evidence type="ECO:0000313" key="11">
    <source>
        <dbReference type="Proteomes" id="UP001277761"/>
    </source>
</evidence>
<dbReference type="PANTHER" id="PTHR21716:SF53">
    <property type="entry name" value="PERMEASE PERM-RELATED"/>
    <property type="match status" value="1"/>
</dbReference>
<evidence type="ECO:0000256" key="9">
    <source>
        <dbReference type="SAM" id="Phobius"/>
    </source>
</evidence>
<keyword evidence="7 9" id="KW-0472">Membrane</keyword>
<keyword evidence="6 9" id="KW-1133">Transmembrane helix</keyword>
<feature type="region of interest" description="Disordered" evidence="8">
    <location>
        <begin position="353"/>
        <end position="375"/>
    </location>
</feature>
<feature type="transmembrane region" description="Helical" evidence="9">
    <location>
        <begin position="67"/>
        <end position="88"/>
    </location>
</feature>
<dbReference type="PANTHER" id="PTHR21716">
    <property type="entry name" value="TRANSMEMBRANE PROTEIN"/>
    <property type="match status" value="1"/>
</dbReference>
<feature type="transmembrane region" description="Helical" evidence="9">
    <location>
        <begin position="207"/>
        <end position="231"/>
    </location>
</feature>
<keyword evidence="3" id="KW-0813">Transport</keyword>
<reference evidence="10 11" key="1">
    <citation type="submission" date="2023-11" db="EMBL/GenBank/DDBJ databases">
        <authorList>
            <person name="Xu M."/>
            <person name="Jiang T."/>
        </authorList>
    </citation>
    <scope>NUCLEOTIDE SEQUENCE [LARGE SCALE GENOMIC DNA]</scope>
    <source>
        <strain evidence="10 11">SD</strain>
    </source>
</reference>
<gene>
    <name evidence="10" type="ORF">SK069_14635</name>
</gene>
<dbReference type="InterPro" id="IPR002549">
    <property type="entry name" value="AI-2E-like"/>
</dbReference>
<evidence type="ECO:0000256" key="7">
    <source>
        <dbReference type="ARBA" id="ARBA00023136"/>
    </source>
</evidence>
<protein>
    <submittedName>
        <fullName evidence="10">AI-2E family transporter</fullName>
    </submittedName>
</protein>
<comment type="caution">
    <text evidence="10">The sequence shown here is derived from an EMBL/GenBank/DDBJ whole genome shotgun (WGS) entry which is preliminary data.</text>
</comment>
<feature type="transmembrane region" description="Helical" evidence="9">
    <location>
        <begin position="12"/>
        <end position="31"/>
    </location>
</feature>
<feature type="transmembrane region" description="Helical" evidence="9">
    <location>
        <begin position="37"/>
        <end position="55"/>
    </location>
</feature>
<sequence length="375" mass="39230">MSSGPSVARTVLTATLTVLAVVGAIVLVYLLRQPLTWLALACFVAVAVSGPVGRLSKVMPRGLAITLVYLGVLLIPALVALIVLPPLLHAANDLVDQAPRYADDVQRWVHENETLRELDDEFDLVAQLQKQADELPARVGDAASWLGDLGMGIVNGIFAGVTILILSIFLVAGGRRPVETALELTIPQHAGRIGATLDRMAKAVGSYIAGALVQATIAGTLAFVVMTVLGVPFAGPLAVLVGLFGLIPMVGATIAAVIVGIVTLFQDFPTATIAWVVWAIVYQQVENTLIQPRIQKRAVGVPALGVMVAMLFGSALLGVLGALVAVPVAASLQIGVRDWRAWRAEQVLPLLEPPDDAAAEPPDDDPPTDPAPAPA</sequence>
<keyword evidence="4" id="KW-1003">Cell membrane</keyword>
<evidence type="ECO:0000256" key="2">
    <source>
        <dbReference type="ARBA" id="ARBA00009773"/>
    </source>
</evidence>
<feature type="transmembrane region" description="Helical" evidence="9">
    <location>
        <begin position="237"/>
        <end position="261"/>
    </location>
</feature>
<evidence type="ECO:0000313" key="10">
    <source>
        <dbReference type="EMBL" id="MDX8152835.1"/>
    </source>
</evidence>
<comment type="subcellular location">
    <subcellularLocation>
        <location evidence="1">Cell membrane</location>
        <topology evidence="1">Multi-pass membrane protein</topology>
    </subcellularLocation>
</comment>
<feature type="transmembrane region" description="Helical" evidence="9">
    <location>
        <begin position="305"/>
        <end position="330"/>
    </location>
</feature>
<evidence type="ECO:0000256" key="4">
    <source>
        <dbReference type="ARBA" id="ARBA00022475"/>
    </source>
</evidence>
<feature type="compositionally biased region" description="Acidic residues" evidence="8">
    <location>
        <begin position="353"/>
        <end position="367"/>
    </location>
</feature>
<organism evidence="10 11">
    <name type="scientific">Patulibacter brassicae</name>
    <dbReference type="NCBI Taxonomy" id="1705717"/>
    <lineage>
        <taxon>Bacteria</taxon>
        <taxon>Bacillati</taxon>
        <taxon>Actinomycetota</taxon>
        <taxon>Thermoleophilia</taxon>
        <taxon>Solirubrobacterales</taxon>
        <taxon>Patulibacteraceae</taxon>
        <taxon>Patulibacter</taxon>
    </lineage>
</organism>
<dbReference type="Pfam" id="PF01594">
    <property type="entry name" value="AI-2E_transport"/>
    <property type="match status" value="1"/>
</dbReference>
<keyword evidence="5 9" id="KW-0812">Transmembrane</keyword>
<comment type="similarity">
    <text evidence="2">Belongs to the autoinducer-2 exporter (AI-2E) (TC 2.A.86) family.</text>
</comment>